<feature type="transmembrane region" description="Helical" evidence="6">
    <location>
        <begin position="103"/>
        <end position="124"/>
    </location>
</feature>
<comment type="subcellular location">
    <subcellularLocation>
        <location evidence="1">Membrane</location>
        <topology evidence="1">Multi-pass membrane protein</topology>
    </subcellularLocation>
</comment>
<evidence type="ECO:0000313" key="8">
    <source>
        <dbReference type="Proteomes" id="UP001177023"/>
    </source>
</evidence>
<evidence type="ECO:0008006" key="9">
    <source>
        <dbReference type="Google" id="ProtNLM"/>
    </source>
</evidence>
<dbReference type="PANTHER" id="PTHR19282">
    <property type="entry name" value="TETRASPANIN"/>
    <property type="match status" value="1"/>
</dbReference>
<evidence type="ECO:0000256" key="3">
    <source>
        <dbReference type="ARBA" id="ARBA00022989"/>
    </source>
</evidence>
<proteinExistence type="predicted"/>
<protein>
    <recommendedName>
        <fullName evidence="9">Tetraspanin</fullName>
    </recommendedName>
</protein>
<dbReference type="EMBL" id="CATQJA010002665">
    <property type="protein sequence ID" value="CAJ0583916.1"/>
    <property type="molecule type" value="Genomic_DNA"/>
</dbReference>
<evidence type="ECO:0000256" key="5">
    <source>
        <dbReference type="SAM" id="MobiDB-lite"/>
    </source>
</evidence>
<feature type="region of interest" description="Disordered" evidence="5">
    <location>
        <begin position="284"/>
        <end position="309"/>
    </location>
</feature>
<keyword evidence="4 6" id="KW-0472">Membrane</keyword>
<evidence type="ECO:0000256" key="4">
    <source>
        <dbReference type="ARBA" id="ARBA00023136"/>
    </source>
</evidence>
<dbReference type="GO" id="GO:0005886">
    <property type="term" value="C:plasma membrane"/>
    <property type="evidence" value="ECO:0007669"/>
    <property type="project" value="TreeGrafter"/>
</dbReference>
<evidence type="ECO:0000313" key="7">
    <source>
        <dbReference type="EMBL" id="CAJ0583916.1"/>
    </source>
</evidence>
<feature type="transmembrane region" description="Helical" evidence="6">
    <location>
        <begin position="27"/>
        <end position="51"/>
    </location>
</feature>
<dbReference type="PRINTS" id="PR00259">
    <property type="entry name" value="TMFOUR"/>
</dbReference>
<dbReference type="InterPro" id="IPR008952">
    <property type="entry name" value="Tetraspanin_EC2_sf"/>
</dbReference>
<feature type="transmembrane region" description="Helical" evidence="6">
    <location>
        <begin position="235"/>
        <end position="258"/>
    </location>
</feature>
<dbReference type="Proteomes" id="UP001177023">
    <property type="component" value="Unassembled WGS sequence"/>
</dbReference>
<sequence length="309" mass="35673">MNDILTRRPYTRRSAFEGMVPRQKKEWAFVVINFCYWALGFTSVILSMWIMRERDQFVELIPIGFAPNSCAGFLLCSGLVIMALAIMAIYANYLKSKRMMASYCLGIGFLVLIQIAIGTISTFTRDDSKLRDDMKRYINLTRITTINSEAINVTLSWNYLQKSLHCCGIDGYEDWYYNARWPTGQFVPDSCCDESFFDFRESDYRGCGRLAFQDYVYKNGCLEPFRSWLWFNQHVVAGFCLFALIVEIFCLPLGIWICREVWVMKDWQQRQGSRVGNARSISETVAGGQEPRIDDSGIPLVQPPTHPTR</sequence>
<organism evidence="7 8">
    <name type="scientific">Mesorhabditis spiculigera</name>
    <dbReference type="NCBI Taxonomy" id="96644"/>
    <lineage>
        <taxon>Eukaryota</taxon>
        <taxon>Metazoa</taxon>
        <taxon>Ecdysozoa</taxon>
        <taxon>Nematoda</taxon>
        <taxon>Chromadorea</taxon>
        <taxon>Rhabditida</taxon>
        <taxon>Rhabditina</taxon>
        <taxon>Rhabditomorpha</taxon>
        <taxon>Rhabditoidea</taxon>
        <taxon>Rhabditidae</taxon>
        <taxon>Mesorhabditinae</taxon>
        <taxon>Mesorhabditis</taxon>
    </lineage>
</organism>
<evidence type="ECO:0000256" key="2">
    <source>
        <dbReference type="ARBA" id="ARBA00022692"/>
    </source>
</evidence>
<dbReference type="PANTHER" id="PTHR19282:SF477">
    <property type="entry name" value="TETRASPANIN"/>
    <property type="match status" value="1"/>
</dbReference>
<comment type="caution">
    <text evidence="7">The sequence shown here is derived from an EMBL/GenBank/DDBJ whole genome shotgun (WGS) entry which is preliminary data.</text>
</comment>
<name>A0AA36DC29_9BILA</name>
<dbReference type="Pfam" id="PF00335">
    <property type="entry name" value="Tetraspanin"/>
    <property type="match status" value="1"/>
</dbReference>
<feature type="non-terminal residue" evidence="7">
    <location>
        <position position="309"/>
    </location>
</feature>
<reference evidence="7" key="1">
    <citation type="submission" date="2023-06" db="EMBL/GenBank/DDBJ databases">
        <authorList>
            <person name="Delattre M."/>
        </authorList>
    </citation>
    <scope>NUCLEOTIDE SEQUENCE</scope>
    <source>
        <strain evidence="7">AF72</strain>
    </source>
</reference>
<dbReference type="InterPro" id="IPR018499">
    <property type="entry name" value="Tetraspanin/Peripherin"/>
</dbReference>
<keyword evidence="3 6" id="KW-1133">Transmembrane helix</keyword>
<accession>A0AA36DC29</accession>
<keyword evidence="8" id="KW-1185">Reference proteome</keyword>
<evidence type="ECO:0000256" key="6">
    <source>
        <dbReference type="SAM" id="Phobius"/>
    </source>
</evidence>
<dbReference type="Gene3D" id="1.10.1450.10">
    <property type="entry name" value="Tetraspanin"/>
    <property type="match status" value="1"/>
</dbReference>
<dbReference type="SUPFAM" id="SSF48652">
    <property type="entry name" value="Tetraspanin"/>
    <property type="match status" value="1"/>
</dbReference>
<evidence type="ECO:0000256" key="1">
    <source>
        <dbReference type="ARBA" id="ARBA00004141"/>
    </source>
</evidence>
<gene>
    <name evidence="7" type="ORF">MSPICULIGERA_LOCUS21984</name>
</gene>
<feature type="transmembrane region" description="Helical" evidence="6">
    <location>
        <begin position="71"/>
        <end position="91"/>
    </location>
</feature>
<dbReference type="AlphaFoldDB" id="A0AA36DC29"/>
<keyword evidence="2 6" id="KW-0812">Transmembrane</keyword>